<protein>
    <submittedName>
        <fullName evidence="2">Uncharacterized protein</fullName>
    </submittedName>
</protein>
<keyword evidence="1" id="KW-0472">Membrane</keyword>
<dbReference type="Proteomes" id="UP000479526">
    <property type="component" value="Unassembled WGS sequence"/>
</dbReference>
<keyword evidence="1" id="KW-1133">Transmembrane helix</keyword>
<evidence type="ECO:0000313" key="3">
    <source>
        <dbReference type="Proteomes" id="UP000479526"/>
    </source>
</evidence>
<evidence type="ECO:0000313" key="2">
    <source>
        <dbReference type="EMBL" id="NAS27470.1"/>
    </source>
</evidence>
<reference evidence="2 3" key="1">
    <citation type="submission" date="2020-01" db="EMBL/GenBank/DDBJ databases">
        <title>Herbidospora sp. NEAU-GS84 nov., a novel actinomycete isolated from soil.</title>
        <authorList>
            <person name="Han L."/>
        </authorList>
    </citation>
    <scope>NUCLEOTIDE SEQUENCE [LARGE SCALE GENOMIC DNA]</scope>
    <source>
        <strain evidence="2 3">NEAU-GS84</strain>
    </source>
</reference>
<feature type="transmembrane region" description="Helical" evidence="1">
    <location>
        <begin position="12"/>
        <end position="36"/>
    </location>
</feature>
<sequence>MSELDRTDGTGGTVAAAGAGVMDVVSFGIVVIQLALAGARLRGLSGQVRATYRYVDGCSRRVDRLADQMAGLEVDADTVGEHHQAAALMRAVLEEADALAAATEDLSTLFDQTAAAHQNDYGTVADAASNMIVPMADASFYSNR</sequence>
<keyword evidence="3" id="KW-1185">Reference proteome</keyword>
<proteinExistence type="predicted"/>
<accession>A0A7C9N652</accession>
<gene>
    <name evidence="2" type="ORF">GT755_38115</name>
</gene>
<keyword evidence="1" id="KW-0812">Transmembrane</keyword>
<dbReference type="EMBL" id="WXEW01000018">
    <property type="protein sequence ID" value="NAS27470.1"/>
    <property type="molecule type" value="Genomic_DNA"/>
</dbReference>
<comment type="caution">
    <text evidence="2">The sequence shown here is derived from an EMBL/GenBank/DDBJ whole genome shotgun (WGS) entry which is preliminary data.</text>
</comment>
<organism evidence="2 3">
    <name type="scientific">Herbidospora solisilvae</name>
    <dbReference type="NCBI Taxonomy" id="2696284"/>
    <lineage>
        <taxon>Bacteria</taxon>
        <taxon>Bacillati</taxon>
        <taxon>Actinomycetota</taxon>
        <taxon>Actinomycetes</taxon>
        <taxon>Streptosporangiales</taxon>
        <taxon>Streptosporangiaceae</taxon>
        <taxon>Herbidospora</taxon>
    </lineage>
</organism>
<name>A0A7C9N652_9ACTN</name>
<dbReference type="RefSeq" id="WP_161484396.1">
    <property type="nucleotide sequence ID" value="NZ_WXEW01000018.1"/>
</dbReference>
<dbReference type="AlphaFoldDB" id="A0A7C9N652"/>
<evidence type="ECO:0000256" key="1">
    <source>
        <dbReference type="SAM" id="Phobius"/>
    </source>
</evidence>